<dbReference type="STRING" id="743788.S8EK35"/>
<evidence type="ECO:0000313" key="5">
    <source>
        <dbReference type="EMBL" id="EPT05512.1"/>
    </source>
</evidence>
<dbReference type="EMBL" id="KE504123">
    <property type="protein sequence ID" value="EPT05512.1"/>
    <property type="molecule type" value="Genomic_DNA"/>
</dbReference>
<dbReference type="SUPFAM" id="SSF57701">
    <property type="entry name" value="Zn2/Cys6 DNA-binding domain"/>
    <property type="match status" value="1"/>
</dbReference>
<dbReference type="PROSITE" id="PS50048">
    <property type="entry name" value="ZN2_CY6_FUNGAL_2"/>
    <property type="match status" value="1"/>
</dbReference>
<name>S8EK35_FOMSC</name>
<dbReference type="CDD" id="cd00067">
    <property type="entry name" value="GAL4"/>
    <property type="match status" value="1"/>
</dbReference>
<dbReference type="InParanoid" id="S8EK35"/>
<proteinExistence type="predicted"/>
<dbReference type="HOGENOM" id="CLU_013536_0_0_1"/>
<dbReference type="InterPro" id="IPR036864">
    <property type="entry name" value="Zn2-C6_fun-type_DNA-bd_sf"/>
</dbReference>
<dbReference type="GO" id="GO:0000981">
    <property type="term" value="F:DNA-binding transcription factor activity, RNA polymerase II-specific"/>
    <property type="evidence" value="ECO:0007669"/>
    <property type="project" value="InterPro"/>
</dbReference>
<keyword evidence="6" id="KW-1185">Reference proteome</keyword>
<dbReference type="PROSITE" id="PS00463">
    <property type="entry name" value="ZN2_CY6_FUNGAL_1"/>
    <property type="match status" value="1"/>
</dbReference>
<feature type="compositionally biased region" description="Pro residues" evidence="3">
    <location>
        <begin position="1"/>
        <end position="10"/>
    </location>
</feature>
<evidence type="ECO:0000256" key="1">
    <source>
        <dbReference type="ARBA" id="ARBA00004123"/>
    </source>
</evidence>
<evidence type="ECO:0000256" key="2">
    <source>
        <dbReference type="ARBA" id="ARBA00023242"/>
    </source>
</evidence>
<dbReference type="Gene3D" id="4.10.240.10">
    <property type="entry name" value="Zn(2)-C6 fungal-type DNA-binding domain"/>
    <property type="match status" value="1"/>
</dbReference>
<protein>
    <recommendedName>
        <fullName evidence="4">Zn(2)-C6 fungal-type domain-containing protein</fullName>
    </recommendedName>
</protein>
<dbReference type="InterPro" id="IPR021858">
    <property type="entry name" value="Fun_TF"/>
</dbReference>
<dbReference type="eggNOG" id="ENOG502RX7Y">
    <property type="taxonomic scope" value="Eukaryota"/>
</dbReference>
<dbReference type="GO" id="GO:0008270">
    <property type="term" value="F:zinc ion binding"/>
    <property type="evidence" value="ECO:0007669"/>
    <property type="project" value="InterPro"/>
</dbReference>
<dbReference type="Pfam" id="PF00172">
    <property type="entry name" value="Zn_clus"/>
    <property type="match status" value="1"/>
</dbReference>
<organism evidence="5 6">
    <name type="scientific">Fomitopsis schrenkii</name>
    <name type="common">Brown rot fungus</name>
    <dbReference type="NCBI Taxonomy" id="2126942"/>
    <lineage>
        <taxon>Eukaryota</taxon>
        <taxon>Fungi</taxon>
        <taxon>Dikarya</taxon>
        <taxon>Basidiomycota</taxon>
        <taxon>Agaricomycotina</taxon>
        <taxon>Agaricomycetes</taxon>
        <taxon>Polyporales</taxon>
        <taxon>Fomitopsis</taxon>
    </lineage>
</organism>
<reference evidence="5 6" key="1">
    <citation type="journal article" date="2012" name="Science">
        <title>The Paleozoic origin of enzymatic lignin decomposition reconstructed from 31 fungal genomes.</title>
        <authorList>
            <person name="Floudas D."/>
            <person name="Binder M."/>
            <person name="Riley R."/>
            <person name="Barry K."/>
            <person name="Blanchette R.A."/>
            <person name="Henrissat B."/>
            <person name="Martinez A.T."/>
            <person name="Otillar R."/>
            <person name="Spatafora J.W."/>
            <person name="Yadav J.S."/>
            <person name="Aerts A."/>
            <person name="Benoit I."/>
            <person name="Boyd A."/>
            <person name="Carlson A."/>
            <person name="Copeland A."/>
            <person name="Coutinho P.M."/>
            <person name="de Vries R.P."/>
            <person name="Ferreira P."/>
            <person name="Findley K."/>
            <person name="Foster B."/>
            <person name="Gaskell J."/>
            <person name="Glotzer D."/>
            <person name="Gorecki P."/>
            <person name="Heitman J."/>
            <person name="Hesse C."/>
            <person name="Hori C."/>
            <person name="Igarashi K."/>
            <person name="Jurgens J.A."/>
            <person name="Kallen N."/>
            <person name="Kersten P."/>
            <person name="Kohler A."/>
            <person name="Kuees U."/>
            <person name="Kumar T.K.A."/>
            <person name="Kuo A."/>
            <person name="LaButti K."/>
            <person name="Larrondo L.F."/>
            <person name="Lindquist E."/>
            <person name="Ling A."/>
            <person name="Lombard V."/>
            <person name="Lucas S."/>
            <person name="Lundell T."/>
            <person name="Martin R."/>
            <person name="McLaughlin D.J."/>
            <person name="Morgenstern I."/>
            <person name="Morin E."/>
            <person name="Murat C."/>
            <person name="Nagy L.G."/>
            <person name="Nolan M."/>
            <person name="Ohm R.A."/>
            <person name="Patyshakuliyeva A."/>
            <person name="Rokas A."/>
            <person name="Ruiz-Duenas F.J."/>
            <person name="Sabat G."/>
            <person name="Salamov A."/>
            <person name="Samejima M."/>
            <person name="Schmutz J."/>
            <person name="Slot J.C."/>
            <person name="St John F."/>
            <person name="Stenlid J."/>
            <person name="Sun H."/>
            <person name="Sun S."/>
            <person name="Syed K."/>
            <person name="Tsang A."/>
            <person name="Wiebenga A."/>
            <person name="Young D."/>
            <person name="Pisabarro A."/>
            <person name="Eastwood D.C."/>
            <person name="Martin F."/>
            <person name="Cullen D."/>
            <person name="Grigoriev I.V."/>
            <person name="Hibbett D.S."/>
        </authorList>
    </citation>
    <scope>NUCLEOTIDE SEQUENCE</scope>
    <source>
        <strain evidence="6">FP-58527</strain>
    </source>
</reference>
<accession>S8EK35</accession>
<feature type="region of interest" description="Disordered" evidence="3">
    <location>
        <begin position="1"/>
        <end position="37"/>
    </location>
</feature>
<gene>
    <name evidence="5" type="ORF">FOMPIDRAFT_132799</name>
</gene>
<evidence type="ECO:0000256" key="3">
    <source>
        <dbReference type="SAM" id="MobiDB-lite"/>
    </source>
</evidence>
<dbReference type="Proteomes" id="UP000015241">
    <property type="component" value="Unassembled WGS sequence"/>
</dbReference>
<dbReference type="SMART" id="SM00066">
    <property type="entry name" value="GAL4"/>
    <property type="match status" value="1"/>
</dbReference>
<feature type="compositionally biased region" description="Low complexity" evidence="3">
    <location>
        <begin position="26"/>
        <end position="35"/>
    </location>
</feature>
<dbReference type="Pfam" id="PF11951">
    <property type="entry name" value="Fungal_trans_2"/>
    <property type="match status" value="1"/>
</dbReference>
<sequence>MPDAAPPSPNRKPISSTSAAVRSQKKAGAPKPKGAVRAKSGCYTCRIRRKKCDEQPNEHGACQTCVRLRLQCLGFGAKRPDWMRENNSVTELRDKIKSFLASQGMIKGHSGSGPRTNDQEPQMLILVENLRTQSPSSPPTPTLSASSSDGHRPVGGLATSFVRDGSHYQPAPPPMQHEPSYSASWQPTLPDLGGHHHDSALVRSNNVLPNVNDMLYPPPPAPMLPPSNSLVPISSSSSCKTPYRLPPSNGPTTPVTPVSAYPNSNPTSAAPTAYLGPGAGMPSSFGPGYNLDVAYDEDEQVAQAPDPPIPPTVHYEYQQIIPPDQTELVQHYFSSVLPIQYLLADASISNFMFRLIQRSPSARDAACVLSALHMHSVQYPSRSRTPDMAMIYRRLEHALASKRTYNEGDAMAGLHVVSTFLFSGGRGPWGAYLDIAGQYVDMVLADSRFYGPEDVLKKCSESTRFIIKTTMWFDVLASVTTLQVPRFLETYRHLFGRGAGIVNNGGGAAYIDDGIATATELSMLPVMGCENHIVLAIAEISNLAHWKESQRHRGCLSVPQLVERGLEIENKYLHPTATAYGRFDPTQTTPDPEVAQRRRLTNDIFRASARVYLHTVLSGDYPSCPEIVAGVAETIECLRRVPTQNARASRSVLRSVVFSICICGCLTDDPRHRTFLLQLLESQQGDNVGNVSEVRSLMEQVWARREGNQGRPVNWRDVMRESQRDLLLLV</sequence>
<feature type="region of interest" description="Disordered" evidence="3">
    <location>
        <begin position="235"/>
        <end position="254"/>
    </location>
</feature>
<dbReference type="AlphaFoldDB" id="S8EK35"/>
<comment type="subcellular location">
    <subcellularLocation>
        <location evidence="1">Nucleus</location>
    </subcellularLocation>
</comment>
<dbReference type="OrthoDB" id="5419315at2759"/>
<dbReference type="PANTHER" id="PTHR37534:SF20">
    <property type="entry name" value="PRO1A C6 ZINK-FINGER PROTEIN"/>
    <property type="match status" value="1"/>
</dbReference>
<dbReference type="PANTHER" id="PTHR37534">
    <property type="entry name" value="TRANSCRIPTIONAL ACTIVATOR PROTEIN UGA3"/>
    <property type="match status" value="1"/>
</dbReference>
<feature type="region of interest" description="Disordered" evidence="3">
    <location>
        <begin position="132"/>
        <end position="182"/>
    </location>
</feature>
<evidence type="ECO:0000313" key="6">
    <source>
        <dbReference type="Proteomes" id="UP000015241"/>
    </source>
</evidence>
<feature type="domain" description="Zn(2)-C6 fungal-type" evidence="4">
    <location>
        <begin position="41"/>
        <end position="72"/>
    </location>
</feature>
<keyword evidence="2" id="KW-0539">Nucleus</keyword>
<dbReference type="InterPro" id="IPR001138">
    <property type="entry name" value="Zn2Cys6_DnaBD"/>
</dbReference>
<dbReference type="GO" id="GO:0005634">
    <property type="term" value="C:nucleus"/>
    <property type="evidence" value="ECO:0007669"/>
    <property type="project" value="UniProtKB-SubCell"/>
</dbReference>
<evidence type="ECO:0000259" key="4">
    <source>
        <dbReference type="PROSITE" id="PS50048"/>
    </source>
</evidence>